<dbReference type="GO" id="GO:0005254">
    <property type="term" value="F:chloride channel activity"/>
    <property type="evidence" value="ECO:0007669"/>
    <property type="project" value="TreeGrafter"/>
</dbReference>
<evidence type="ECO:0000256" key="5">
    <source>
        <dbReference type="ARBA" id="ARBA00022989"/>
    </source>
</evidence>
<protein>
    <recommendedName>
        <fullName evidence="8">Anoctamin</fullName>
    </recommendedName>
</protein>
<keyword evidence="13" id="KW-1185">Reference proteome</keyword>
<name>A0AAW0STQ7_SCYPA</name>
<dbReference type="PANTHER" id="PTHR12308">
    <property type="entry name" value="ANOCTAMIN"/>
    <property type="match status" value="1"/>
</dbReference>
<keyword evidence="6 8" id="KW-0472">Membrane</keyword>
<evidence type="ECO:0000256" key="1">
    <source>
        <dbReference type="ARBA" id="ARBA00004651"/>
    </source>
</evidence>
<keyword evidence="5 8" id="KW-1133">Transmembrane helix</keyword>
<dbReference type="GO" id="GO:0046983">
    <property type="term" value="F:protein dimerization activity"/>
    <property type="evidence" value="ECO:0007669"/>
    <property type="project" value="InterPro"/>
</dbReference>
<keyword evidence="3" id="KW-1003">Cell membrane</keyword>
<dbReference type="AlphaFoldDB" id="A0AAW0STQ7"/>
<sequence>MPFPDVTGGGTAWDGGSLSGDRVVQLAEEGGVERESEVPRFPEILRPPVQALQGSEEQRPPTLTLQEAPTGRSAAEDNIWSTGLASWDPFSSLTEDLNDGSLTETRETVEEAPLSPEGGGGGGGGAIGSGSEGEREGGGGGGEKEQPRVYVSSASPSRRPPDLVFFQEGDVTPPSSAVMRNTPSSIPSNSHRMAQDIRSYTSYESVQLPGSIMDDTRPLANSDSLQAKYDKYQNHFKLQKGSDDSKVRKTVETLFFRDNKRRIDFVLVFKDDGDEDLAESRRVFQENLMEEGLELETEDKTQSQDGETYFVKIHVPWDLLARYAEIMKLKKPIKKDDTDQKSRGLYGWLGMKDPFQYNHDRIPPEPNYFSTGFSRSHIEQFIIKDRETFFSPAQRSQIAWEILLRVRYSSAELGVGITRLLSSHTYVAAFPLHDGRYDKDGPDGALCDRRLLYLEWAYYTNWYKRQPLHVVRRYFGDKMALYFAWLGFYTEMLIPAAVLGTFTFICGLFIMFSDFNQPSTEICSQESNSTGSIIMCPLCDKLCDFWKLKDSCLNSRITFLFDNPMTVFFSIAMSFWATMFLELWKRKQAVIQWQWDLENYEEEEELRPEFEEKVTTTRINPVTNKPEPYLPLWSQITRLVATHSIVIMMLLVVLAAVVSVIMYRMAIAVAMYKTESPLFRRNAKLVTSITAASLNLVVIIIFNFFYEKIVVWLTNLEVPRTETEYEDSFTLKMFLFQFVNYYSSLIYIAFFKGRFFYHPGDEEARTNVLMQLRYDMCDPAGCLFELFVQLAIIMIGKQIFNNVIEIFIPIMKVWWNKRRGHNNQLSEAYTRWEQDYDLEPYTRLSLFNEYLEMVIQYGFVTIFVAAFPLAPIFALLNNIVEIRIDAYKYLSKCRRPRAERVQDIGIWFGILKGITYFSVFTNAVVISYTSDFIPRLVYMYGYSPKHNLVGYIRNTLSVFNTSEYKDNMGPEKRDGWPPVCHYRAYRNGPDEENPI</sequence>
<feature type="compositionally biased region" description="Basic and acidic residues" evidence="9">
    <location>
        <begin position="31"/>
        <end position="40"/>
    </location>
</feature>
<dbReference type="InterPro" id="IPR032394">
    <property type="entry name" value="Anoct_dimer"/>
</dbReference>
<feature type="transmembrane region" description="Helical" evidence="8">
    <location>
        <begin position="685"/>
        <end position="706"/>
    </location>
</feature>
<evidence type="ECO:0000256" key="9">
    <source>
        <dbReference type="SAM" id="MobiDB-lite"/>
    </source>
</evidence>
<feature type="transmembrane region" description="Helical" evidence="8">
    <location>
        <begin position="565"/>
        <end position="584"/>
    </location>
</feature>
<evidence type="ECO:0000256" key="7">
    <source>
        <dbReference type="ARBA" id="ARBA00023180"/>
    </source>
</evidence>
<dbReference type="EMBL" id="JARAKH010000044">
    <property type="protein sequence ID" value="KAK8378725.1"/>
    <property type="molecule type" value="Genomic_DNA"/>
</dbReference>
<evidence type="ECO:0000256" key="3">
    <source>
        <dbReference type="ARBA" id="ARBA00022475"/>
    </source>
</evidence>
<evidence type="ECO:0000313" key="12">
    <source>
        <dbReference type="EMBL" id="KAK8378725.1"/>
    </source>
</evidence>
<feature type="compositionally biased region" description="Gly residues" evidence="9">
    <location>
        <begin position="117"/>
        <end position="131"/>
    </location>
</feature>
<feature type="region of interest" description="Disordered" evidence="9">
    <location>
        <begin position="27"/>
        <end position="192"/>
    </location>
</feature>
<feature type="compositionally biased region" description="Basic and acidic residues" evidence="9">
    <location>
        <begin position="132"/>
        <end position="147"/>
    </location>
</feature>
<comment type="similarity">
    <text evidence="2 8">Belongs to the anoctamin family.</text>
</comment>
<keyword evidence="4 8" id="KW-0812">Transmembrane</keyword>
<feature type="domain" description="Anoctamin transmembrane" evidence="10">
    <location>
        <begin position="471"/>
        <end position="950"/>
    </location>
</feature>
<feature type="region of interest" description="Disordered" evidence="9">
    <location>
        <begin position="1"/>
        <end position="20"/>
    </location>
</feature>
<feature type="compositionally biased region" description="Polar residues" evidence="9">
    <location>
        <begin position="173"/>
        <end position="192"/>
    </location>
</feature>
<organism evidence="12 13">
    <name type="scientific">Scylla paramamosain</name>
    <name type="common">Mud crab</name>
    <dbReference type="NCBI Taxonomy" id="85552"/>
    <lineage>
        <taxon>Eukaryota</taxon>
        <taxon>Metazoa</taxon>
        <taxon>Ecdysozoa</taxon>
        <taxon>Arthropoda</taxon>
        <taxon>Crustacea</taxon>
        <taxon>Multicrustacea</taxon>
        <taxon>Malacostraca</taxon>
        <taxon>Eumalacostraca</taxon>
        <taxon>Eucarida</taxon>
        <taxon>Decapoda</taxon>
        <taxon>Pleocyemata</taxon>
        <taxon>Brachyura</taxon>
        <taxon>Eubrachyura</taxon>
        <taxon>Portunoidea</taxon>
        <taxon>Portunidae</taxon>
        <taxon>Portuninae</taxon>
        <taxon>Scylla</taxon>
    </lineage>
</organism>
<evidence type="ECO:0000256" key="2">
    <source>
        <dbReference type="ARBA" id="ARBA00009671"/>
    </source>
</evidence>
<dbReference type="PANTHER" id="PTHR12308:SF84">
    <property type="entry name" value="ANOCTAMIN"/>
    <property type="match status" value="1"/>
</dbReference>
<feature type="transmembrane region" description="Helical" evidence="8">
    <location>
        <begin position="904"/>
        <end position="928"/>
    </location>
</feature>
<comment type="caution">
    <text evidence="8">Lacks conserved residue(s) required for the propagation of feature annotation.</text>
</comment>
<evidence type="ECO:0000256" key="8">
    <source>
        <dbReference type="RuleBase" id="RU280814"/>
    </source>
</evidence>
<reference evidence="12 13" key="1">
    <citation type="submission" date="2023-03" db="EMBL/GenBank/DDBJ databases">
        <title>High-quality genome of Scylla paramamosain provides insights in environmental adaptation.</title>
        <authorList>
            <person name="Zhang L."/>
        </authorList>
    </citation>
    <scope>NUCLEOTIDE SEQUENCE [LARGE SCALE GENOMIC DNA]</scope>
    <source>
        <strain evidence="12">LZ_2023a</strain>
        <tissue evidence="12">Muscle</tissue>
    </source>
</reference>
<feature type="compositionally biased region" description="Polar residues" evidence="9">
    <location>
        <begin position="79"/>
        <end position="103"/>
    </location>
</feature>
<feature type="transmembrane region" description="Helical" evidence="8">
    <location>
        <begin position="729"/>
        <end position="750"/>
    </location>
</feature>
<gene>
    <name evidence="12" type="ORF">O3P69_009442</name>
</gene>
<dbReference type="Pfam" id="PF16178">
    <property type="entry name" value="Anoct_dimer"/>
    <property type="match status" value="1"/>
</dbReference>
<dbReference type="Proteomes" id="UP001487740">
    <property type="component" value="Unassembled WGS sequence"/>
</dbReference>
<evidence type="ECO:0000259" key="11">
    <source>
        <dbReference type="Pfam" id="PF16178"/>
    </source>
</evidence>
<evidence type="ECO:0000256" key="4">
    <source>
        <dbReference type="ARBA" id="ARBA00022692"/>
    </source>
</evidence>
<feature type="transmembrane region" description="Helical" evidence="8">
    <location>
        <begin position="645"/>
        <end position="665"/>
    </location>
</feature>
<dbReference type="InterPro" id="IPR049452">
    <property type="entry name" value="Anoctamin_TM"/>
</dbReference>
<feature type="transmembrane region" description="Helical" evidence="8">
    <location>
        <begin position="854"/>
        <end position="876"/>
    </location>
</feature>
<feature type="transmembrane region" description="Helical" evidence="8">
    <location>
        <begin position="482"/>
        <end position="512"/>
    </location>
</feature>
<evidence type="ECO:0000259" key="10">
    <source>
        <dbReference type="Pfam" id="PF04547"/>
    </source>
</evidence>
<dbReference type="Pfam" id="PF04547">
    <property type="entry name" value="Anoctamin"/>
    <property type="match status" value="1"/>
</dbReference>
<accession>A0AAW0STQ7</accession>
<feature type="domain" description="Anoctamin dimerisation" evidence="11">
    <location>
        <begin position="255"/>
        <end position="468"/>
    </location>
</feature>
<dbReference type="GO" id="GO:0005886">
    <property type="term" value="C:plasma membrane"/>
    <property type="evidence" value="ECO:0007669"/>
    <property type="project" value="UniProtKB-SubCell"/>
</dbReference>
<evidence type="ECO:0000313" key="13">
    <source>
        <dbReference type="Proteomes" id="UP001487740"/>
    </source>
</evidence>
<keyword evidence="7" id="KW-0325">Glycoprotein</keyword>
<comment type="subcellular location">
    <subcellularLocation>
        <location evidence="1">Cell membrane</location>
        <topology evidence="1">Multi-pass membrane protein</topology>
    </subcellularLocation>
    <subcellularLocation>
        <location evidence="8">Membrane</location>
        <topology evidence="8">Multi-pass membrane protein</topology>
    </subcellularLocation>
</comment>
<evidence type="ECO:0000256" key="6">
    <source>
        <dbReference type="ARBA" id="ARBA00023136"/>
    </source>
</evidence>
<comment type="caution">
    <text evidence="12">The sequence shown here is derived from an EMBL/GenBank/DDBJ whole genome shotgun (WGS) entry which is preliminary data.</text>
</comment>
<dbReference type="InterPro" id="IPR007632">
    <property type="entry name" value="Anoctamin"/>
</dbReference>
<proteinExistence type="inferred from homology"/>